<dbReference type="AlphaFoldDB" id="A0A1N7PH38"/>
<evidence type="ECO:0000256" key="1">
    <source>
        <dbReference type="SAM" id="SignalP"/>
    </source>
</evidence>
<dbReference type="Proteomes" id="UP000186917">
    <property type="component" value="Unassembled WGS sequence"/>
</dbReference>
<keyword evidence="3" id="KW-1185">Reference proteome</keyword>
<evidence type="ECO:0000313" key="3">
    <source>
        <dbReference type="Proteomes" id="UP000186917"/>
    </source>
</evidence>
<dbReference type="EMBL" id="FTOR01000003">
    <property type="protein sequence ID" value="SIT09856.1"/>
    <property type="molecule type" value="Genomic_DNA"/>
</dbReference>
<dbReference type="STRING" id="477680.SAMN05421788_103476"/>
<feature type="signal peptide" evidence="1">
    <location>
        <begin position="1"/>
        <end position="20"/>
    </location>
</feature>
<organism evidence="2 3">
    <name type="scientific">Filimonas lacunae</name>
    <dbReference type="NCBI Taxonomy" id="477680"/>
    <lineage>
        <taxon>Bacteria</taxon>
        <taxon>Pseudomonadati</taxon>
        <taxon>Bacteroidota</taxon>
        <taxon>Chitinophagia</taxon>
        <taxon>Chitinophagales</taxon>
        <taxon>Chitinophagaceae</taxon>
        <taxon>Filimonas</taxon>
    </lineage>
</organism>
<protein>
    <submittedName>
        <fullName evidence="2">Uncharacterized protein</fullName>
    </submittedName>
</protein>
<accession>A0A1N7PH38</accession>
<reference evidence="3" key="1">
    <citation type="submission" date="2017-01" db="EMBL/GenBank/DDBJ databases">
        <authorList>
            <person name="Varghese N."/>
            <person name="Submissions S."/>
        </authorList>
    </citation>
    <scope>NUCLEOTIDE SEQUENCE [LARGE SCALE GENOMIC DNA]</scope>
    <source>
        <strain evidence="3">DSM 21054</strain>
    </source>
</reference>
<name>A0A1N7PH38_9BACT</name>
<dbReference type="RefSeq" id="WP_144264035.1">
    <property type="nucleotide sequence ID" value="NZ_AP017422.1"/>
</dbReference>
<dbReference type="Gene3D" id="2.60.40.10">
    <property type="entry name" value="Immunoglobulins"/>
    <property type="match status" value="1"/>
</dbReference>
<feature type="chain" id="PRO_5013337803" evidence="1">
    <location>
        <begin position="21"/>
        <end position="369"/>
    </location>
</feature>
<proteinExistence type="predicted"/>
<evidence type="ECO:0000313" key="2">
    <source>
        <dbReference type="EMBL" id="SIT09856.1"/>
    </source>
</evidence>
<keyword evidence="1" id="KW-0732">Signal</keyword>
<dbReference type="InterPro" id="IPR013783">
    <property type="entry name" value="Ig-like_fold"/>
</dbReference>
<sequence length="369" mass="40591">MRLRVIVVLVLVTLSVRATSQVSMALQVPPTGVVQKSQLWNMVLVNGSNETYSIDITLTLLSTADNNPVLTVISRGIILTKGAHQLKYADVSPVNYRYTSPAFGADMRPEGLLPVGSYTACYTINKWKGDISEPLMEDCISLEIQPLSPPILTTPADKDSIETDYPQFTWLPPSPILLFGDLSYNLVVVKVLPDQSPLQAVQQNIPLFNQSRLRQPFYNLSSATAGIDTGNVYAWGVIANNNNQFIAISEVRTFTRKGIVKIETSLPVAAYVQLSRGEDGSVIVTSGALKLIYNNLLSDARLTYKITNLSDKGNALVASGTTVLTTGSNFIDLDVLKTSRLENGNTYQYTATNSRGEKWTIKFIYRKEK</sequence>
<gene>
    <name evidence="2" type="ORF">SAMN05421788_103476</name>
</gene>
<dbReference type="OrthoDB" id="633506at2"/>